<keyword evidence="1" id="KW-0732">Signal</keyword>
<evidence type="ECO:0000313" key="2">
    <source>
        <dbReference type="EMBL" id="OUM72487.1"/>
    </source>
</evidence>
<keyword evidence="3" id="KW-1185">Reference proteome</keyword>
<evidence type="ECO:0008006" key="4">
    <source>
        <dbReference type="Google" id="ProtNLM"/>
    </source>
</evidence>
<dbReference type="EMBL" id="LOHF01000016">
    <property type="protein sequence ID" value="OUM72487.1"/>
    <property type="molecule type" value="Genomic_DNA"/>
</dbReference>
<proteinExistence type="predicted"/>
<dbReference type="RefSeq" id="WP_087270643.1">
    <property type="nucleotide sequence ID" value="NZ_JBJGBV010000033.1"/>
</dbReference>
<gene>
    <name evidence="2" type="ORF">AUC60_18115</name>
</gene>
<organism evidence="2 3">
    <name type="scientific">Pseudomonas caspiana</name>
    <dbReference type="NCBI Taxonomy" id="1451454"/>
    <lineage>
        <taxon>Bacteria</taxon>
        <taxon>Pseudomonadati</taxon>
        <taxon>Pseudomonadota</taxon>
        <taxon>Gammaproteobacteria</taxon>
        <taxon>Pseudomonadales</taxon>
        <taxon>Pseudomonadaceae</taxon>
        <taxon>Pseudomonas</taxon>
    </lineage>
</organism>
<name>A0A1Y3NY34_9PSED</name>
<dbReference type="InterPro" id="IPR010239">
    <property type="entry name" value="CHP02001"/>
</dbReference>
<dbReference type="Pfam" id="PF09694">
    <property type="entry name" value="Gcw_chp"/>
    <property type="match status" value="1"/>
</dbReference>
<reference evidence="2 3" key="1">
    <citation type="journal article" date="2017" name="Syst. Appl. Microbiol.">
        <title>Pseudomonas caspiana sp. nov., a citrus pathogen in the Pseudomonas syringae phylogenetic group.</title>
        <authorList>
            <person name="Busquets A."/>
            <person name="Gomila M."/>
            <person name="Beiki F."/>
            <person name="Mulet M."/>
            <person name="Rahimian H."/>
            <person name="Garcia-Valdes E."/>
            <person name="Lalucat J."/>
        </authorList>
    </citation>
    <scope>NUCLEOTIDE SEQUENCE [LARGE SCALE GENOMIC DNA]</scope>
    <source>
        <strain evidence="2 3">FBF102</strain>
    </source>
</reference>
<protein>
    <recommendedName>
        <fullName evidence="4">Lipoprotein</fullName>
    </recommendedName>
</protein>
<comment type="caution">
    <text evidence="2">The sequence shown here is derived from an EMBL/GenBank/DDBJ whole genome shotgun (WGS) entry which is preliminary data.</text>
</comment>
<feature type="chain" id="PRO_5012779592" description="Lipoprotein" evidence="1">
    <location>
        <begin position="23"/>
        <end position="241"/>
    </location>
</feature>
<accession>A0A1Y3NY34</accession>
<dbReference type="Proteomes" id="UP000195440">
    <property type="component" value="Unassembled WGS sequence"/>
</dbReference>
<dbReference type="AlphaFoldDB" id="A0A1Y3NY34"/>
<evidence type="ECO:0000256" key="1">
    <source>
        <dbReference type="SAM" id="SignalP"/>
    </source>
</evidence>
<evidence type="ECO:0000313" key="3">
    <source>
        <dbReference type="Proteomes" id="UP000195440"/>
    </source>
</evidence>
<sequence>MLNFRHCALAVSALIVCPHASAQVIERELGDFSLKLGTSPTRSMAQGLVTQSGSGSFHGGLDLTHESGFYFGQWSPNAGVTEDSTLEVDSYMGFKKPFDQTLGYELGMIRYSYPDTSQIDTHEFYAGLRILDSRIGAAFSNDIGRRDSTLIVDLGGIEQLGLGIRMQYANHQYDAPQQISDGSMVTSFNDWSLNLSRPWLGVDMNLIYSGSSLTGNDCSAYSGHNANCEGTFTLKAVRSFF</sequence>
<dbReference type="NCBIfam" id="TIGR02001">
    <property type="entry name" value="gcw_chp"/>
    <property type="match status" value="1"/>
</dbReference>
<feature type="signal peptide" evidence="1">
    <location>
        <begin position="1"/>
        <end position="22"/>
    </location>
</feature>
<dbReference type="OrthoDB" id="9793561at2"/>